<dbReference type="Gene3D" id="1.10.1760.20">
    <property type="match status" value="1"/>
</dbReference>
<evidence type="ECO:0000256" key="1">
    <source>
        <dbReference type="ARBA" id="ARBA00022692"/>
    </source>
</evidence>
<keyword evidence="1 3" id="KW-0812">Transmembrane</keyword>
<feature type="transmembrane region" description="Helical" evidence="3">
    <location>
        <begin position="6"/>
        <end position="24"/>
    </location>
</feature>
<gene>
    <name evidence="4" type="ORF">BR63_05525</name>
</gene>
<reference evidence="4 5" key="1">
    <citation type="journal article" date="2019" name="Front. Microbiol.">
        <title>Thermoanaerosceptrum fracticalcis gen. nov. sp. nov., a Novel Fumarate-Fermenting Microorganism From a Deep Fractured Carbonate Aquifer of the US Great Basin.</title>
        <authorList>
            <person name="Hamilton-Brehm S.D."/>
            <person name="Stewart L.E."/>
            <person name="Zavarin M."/>
            <person name="Caldwell M."/>
            <person name="Lawson P.A."/>
            <person name="Onstott T.C."/>
            <person name="Grzymski J."/>
            <person name="Neveux I."/>
            <person name="Lollar B.S."/>
            <person name="Russell C.E."/>
            <person name="Moser D.P."/>
        </authorList>
    </citation>
    <scope>NUCLEOTIDE SEQUENCE [LARGE SCALE GENOMIC DNA]</scope>
    <source>
        <strain evidence="4 5">DRI-13</strain>
    </source>
</reference>
<feature type="transmembrane region" description="Helical" evidence="3">
    <location>
        <begin position="120"/>
        <end position="138"/>
    </location>
</feature>
<protein>
    <submittedName>
        <fullName evidence="4">ECF transporter S component</fullName>
    </submittedName>
</protein>
<dbReference type="PANTHER" id="PTHR37815:SF3">
    <property type="entry name" value="UPF0397 PROTEIN SPR0429"/>
    <property type="match status" value="1"/>
</dbReference>
<feature type="transmembrane region" description="Helical" evidence="3">
    <location>
        <begin position="58"/>
        <end position="79"/>
    </location>
</feature>
<evidence type="ECO:0000256" key="3">
    <source>
        <dbReference type="SAM" id="Phobius"/>
    </source>
</evidence>
<feature type="transmembrane region" description="Helical" evidence="3">
    <location>
        <begin position="195"/>
        <end position="215"/>
    </location>
</feature>
<evidence type="ECO:0000313" key="5">
    <source>
        <dbReference type="Proteomes" id="UP000515847"/>
    </source>
</evidence>
<dbReference type="AlphaFoldDB" id="A0A7G6E164"/>
<dbReference type="KEGG" id="tfr:BR63_05525"/>
<dbReference type="PANTHER" id="PTHR37815">
    <property type="entry name" value="UPF0397 PROTEIN BC_2624-RELATED"/>
    <property type="match status" value="1"/>
</dbReference>
<dbReference type="Pfam" id="PF12822">
    <property type="entry name" value="ECF_trnsprt"/>
    <property type="match status" value="1"/>
</dbReference>
<feature type="transmembrane region" description="Helical" evidence="3">
    <location>
        <begin position="86"/>
        <end position="114"/>
    </location>
</feature>
<name>A0A7G6E164_THEFR</name>
<feature type="transmembrane region" description="Helical" evidence="3">
    <location>
        <begin position="150"/>
        <end position="175"/>
    </location>
</feature>
<accession>A0A7G6E164</accession>
<feature type="transmembrane region" description="Helical" evidence="3">
    <location>
        <begin position="29"/>
        <end position="46"/>
    </location>
</feature>
<dbReference type="InterPro" id="IPR024529">
    <property type="entry name" value="ECF_trnsprt_substrate-spec"/>
</dbReference>
<dbReference type="InterPro" id="IPR017196">
    <property type="entry name" value="ECF_substrate-spec_UCP037395"/>
</dbReference>
<dbReference type="EMBL" id="CP045798">
    <property type="protein sequence ID" value="QNB45818.1"/>
    <property type="molecule type" value="Genomic_DNA"/>
</dbReference>
<evidence type="ECO:0000313" key="4">
    <source>
        <dbReference type="EMBL" id="QNB45818.1"/>
    </source>
</evidence>
<keyword evidence="2 3" id="KW-1133">Transmembrane helix</keyword>
<proteinExistence type="predicted"/>
<keyword evidence="5" id="KW-1185">Reference proteome</keyword>
<dbReference type="GO" id="GO:0022857">
    <property type="term" value="F:transmembrane transporter activity"/>
    <property type="evidence" value="ECO:0007669"/>
    <property type="project" value="InterPro"/>
</dbReference>
<sequence>MKKNFWLIVILVVVSLLGISIISLDNINWAVLSAVILALALLAFFWRFEQKEVSAKEVALVATMAALAAVSRIPFAIIMSVQPTTFIVMITGYVFGVQTGFMVGALAALVSNFFLGQGPWTPWQMVCWGLCGVTAALLAKKEKEFNLRNFIILGAFWGYLFGWIMNIWHWVGFVYPLTLKTFMATYLASFPFDTLHALGNIGFSLTFGRTFYSILRRFKNKISVITLD</sequence>
<organism evidence="4 5">
    <name type="scientific">Thermanaerosceptrum fracticalcis</name>
    <dbReference type="NCBI Taxonomy" id="1712410"/>
    <lineage>
        <taxon>Bacteria</taxon>
        <taxon>Bacillati</taxon>
        <taxon>Bacillota</taxon>
        <taxon>Clostridia</taxon>
        <taxon>Eubacteriales</taxon>
        <taxon>Peptococcaceae</taxon>
        <taxon>Thermanaerosceptrum</taxon>
    </lineage>
</organism>
<dbReference type="OrthoDB" id="5198189at2"/>
<evidence type="ECO:0000256" key="2">
    <source>
        <dbReference type="ARBA" id="ARBA00022989"/>
    </source>
</evidence>
<dbReference type="RefSeq" id="WP_034424193.1">
    <property type="nucleotide sequence ID" value="NZ_CP045798.1"/>
</dbReference>
<keyword evidence="3" id="KW-0472">Membrane</keyword>
<dbReference type="Proteomes" id="UP000515847">
    <property type="component" value="Chromosome"/>
</dbReference>
<dbReference type="PIRSF" id="PIRSF037395">
    <property type="entry name" value="UCP037395_ABCper"/>
    <property type="match status" value="1"/>
</dbReference>